<evidence type="ECO:0000313" key="1">
    <source>
        <dbReference type="EMBL" id="KRY53328.1"/>
    </source>
</evidence>
<sequence length="65" mass="7526">MPPRHRLRYPAASTRHVVVVTSPAPDVNPHRMNKKKQSSKYIDALYNIEKTNKISIKEFSSFEKS</sequence>
<evidence type="ECO:0000313" key="2">
    <source>
        <dbReference type="Proteomes" id="UP000054653"/>
    </source>
</evidence>
<organism evidence="1 2">
    <name type="scientific">Trichinella britovi</name>
    <name type="common">Parasitic roundworm</name>
    <dbReference type="NCBI Taxonomy" id="45882"/>
    <lineage>
        <taxon>Eukaryota</taxon>
        <taxon>Metazoa</taxon>
        <taxon>Ecdysozoa</taxon>
        <taxon>Nematoda</taxon>
        <taxon>Enoplea</taxon>
        <taxon>Dorylaimia</taxon>
        <taxon>Trichinellida</taxon>
        <taxon>Trichinellidae</taxon>
        <taxon>Trichinella</taxon>
    </lineage>
</organism>
<protein>
    <submittedName>
        <fullName evidence="1">Uncharacterized protein</fullName>
    </submittedName>
</protein>
<proteinExistence type="predicted"/>
<dbReference type="Proteomes" id="UP000054653">
    <property type="component" value="Unassembled WGS sequence"/>
</dbReference>
<gene>
    <name evidence="1" type="ORF">T03_90</name>
</gene>
<dbReference type="EMBL" id="JYDI01000088">
    <property type="protein sequence ID" value="KRY53328.1"/>
    <property type="molecule type" value="Genomic_DNA"/>
</dbReference>
<reference evidence="1 2" key="1">
    <citation type="submission" date="2015-01" db="EMBL/GenBank/DDBJ databases">
        <title>Evolution of Trichinella species and genotypes.</title>
        <authorList>
            <person name="Korhonen P.K."/>
            <person name="Edoardo P."/>
            <person name="Giuseppe L.R."/>
            <person name="Gasser R.B."/>
        </authorList>
    </citation>
    <scope>NUCLEOTIDE SEQUENCE [LARGE SCALE GENOMIC DNA]</scope>
    <source>
        <strain evidence="1">ISS120</strain>
    </source>
</reference>
<keyword evidence="2" id="KW-1185">Reference proteome</keyword>
<name>A0A0V1CVJ8_TRIBR</name>
<accession>A0A0V1CVJ8</accession>
<dbReference type="AlphaFoldDB" id="A0A0V1CVJ8"/>
<comment type="caution">
    <text evidence="1">The sequence shown here is derived from an EMBL/GenBank/DDBJ whole genome shotgun (WGS) entry which is preliminary data.</text>
</comment>